<protein>
    <recommendedName>
        <fullName evidence="3">Phage protein</fullName>
    </recommendedName>
</protein>
<reference evidence="1 2" key="1">
    <citation type="submission" date="2024-02" db="EMBL/GenBank/DDBJ databases">
        <title>Whole genome sequencing and characterization of Corynebacterium isolated from the ocular surface of dry eye disease sufferers.</title>
        <authorList>
            <person name="Naqvi M."/>
        </authorList>
    </citation>
    <scope>NUCLEOTIDE SEQUENCE [LARGE SCALE GENOMIC DNA]</scope>
    <source>
        <strain evidence="1 2">PCR27</strain>
    </source>
</reference>
<evidence type="ECO:0000313" key="2">
    <source>
        <dbReference type="Proteomes" id="UP001372244"/>
    </source>
</evidence>
<evidence type="ECO:0000313" key="1">
    <source>
        <dbReference type="EMBL" id="MEJ4138968.1"/>
    </source>
</evidence>
<gene>
    <name evidence="1" type="ORF">V5S76_07555</name>
</gene>
<organism evidence="1 2">
    <name type="scientific">Corynebacterium marquesiae</name>
    <dbReference type="NCBI Taxonomy" id="2913503"/>
    <lineage>
        <taxon>Bacteria</taxon>
        <taxon>Bacillati</taxon>
        <taxon>Actinomycetota</taxon>
        <taxon>Actinomycetes</taxon>
        <taxon>Mycobacteriales</taxon>
        <taxon>Corynebacteriaceae</taxon>
        <taxon>Corynebacterium</taxon>
    </lineage>
</organism>
<dbReference type="Proteomes" id="UP001372244">
    <property type="component" value="Unassembled WGS sequence"/>
</dbReference>
<name>A0ABU8P5A1_9CORY</name>
<keyword evidence="2" id="KW-1185">Reference proteome</keyword>
<sequence>MAVKFKWSSAAFNQIRQDPTLVGLIDGKAADIAARAGRGFEWKSSVRQGRNGSRHRAIVFTDTPRAMVVNARDNTLLKALKG</sequence>
<comment type="caution">
    <text evidence="1">The sequence shown here is derived from an EMBL/GenBank/DDBJ whole genome shotgun (WGS) entry which is preliminary data.</text>
</comment>
<evidence type="ECO:0008006" key="3">
    <source>
        <dbReference type="Google" id="ProtNLM"/>
    </source>
</evidence>
<accession>A0ABU8P5A1</accession>
<dbReference type="RefSeq" id="WP_284837063.1">
    <property type="nucleotide sequence ID" value="NZ_JASPGO010000011.1"/>
</dbReference>
<proteinExistence type="predicted"/>
<dbReference type="EMBL" id="JBAHUZ010000016">
    <property type="protein sequence ID" value="MEJ4138968.1"/>
    <property type="molecule type" value="Genomic_DNA"/>
</dbReference>